<evidence type="ECO:0000313" key="3">
    <source>
        <dbReference type="Proteomes" id="UP000015453"/>
    </source>
</evidence>
<comment type="caution">
    <text evidence="2">The sequence shown here is derived from an EMBL/GenBank/DDBJ whole genome shotgun (WGS) entry which is preliminary data.</text>
</comment>
<feature type="transmembrane region" description="Helical" evidence="1">
    <location>
        <begin position="6"/>
        <end position="25"/>
    </location>
</feature>
<evidence type="ECO:0000313" key="2">
    <source>
        <dbReference type="EMBL" id="EPS61025.1"/>
    </source>
</evidence>
<dbReference type="AlphaFoldDB" id="S8C2I4"/>
<accession>S8C2I4</accession>
<keyword evidence="3" id="KW-1185">Reference proteome</keyword>
<evidence type="ECO:0000256" key="1">
    <source>
        <dbReference type="SAM" id="Phobius"/>
    </source>
</evidence>
<dbReference type="EMBL" id="AUSU01007137">
    <property type="protein sequence ID" value="EPS61025.1"/>
    <property type="molecule type" value="Genomic_DNA"/>
</dbReference>
<keyword evidence="1" id="KW-1133">Transmembrane helix</keyword>
<keyword evidence="1" id="KW-0812">Transmembrane</keyword>
<name>S8C2I4_9LAMI</name>
<organism evidence="2 3">
    <name type="scientific">Genlisea aurea</name>
    <dbReference type="NCBI Taxonomy" id="192259"/>
    <lineage>
        <taxon>Eukaryota</taxon>
        <taxon>Viridiplantae</taxon>
        <taxon>Streptophyta</taxon>
        <taxon>Embryophyta</taxon>
        <taxon>Tracheophyta</taxon>
        <taxon>Spermatophyta</taxon>
        <taxon>Magnoliopsida</taxon>
        <taxon>eudicotyledons</taxon>
        <taxon>Gunneridae</taxon>
        <taxon>Pentapetalae</taxon>
        <taxon>asterids</taxon>
        <taxon>lamiids</taxon>
        <taxon>Lamiales</taxon>
        <taxon>Lentibulariaceae</taxon>
        <taxon>Genlisea</taxon>
    </lineage>
</organism>
<dbReference type="Proteomes" id="UP000015453">
    <property type="component" value="Unassembled WGS sequence"/>
</dbReference>
<sequence length="130" mass="14490">MAKKTLLFNCLLAAVFVFNSLFLYLNFSSRPDDRRPEIPPPRSLFSSLKPWPSLPSYRPWSSDLVILFAVAVSPFGGSGGIFGNADDCVEPSYEEEGIDGLTRRENHDVRNVGIRKAAKIEQISSHMPFA</sequence>
<proteinExistence type="predicted"/>
<keyword evidence="1" id="KW-0472">Membrane</keyword>
<protein>
    <submittedName>
        <fullName evidence="2">Uncharacterized protein</fullName>
    </submittedName>
</protein>
<gene>
    <name evidence="2" type="ORF">M569_13775</name>
</gene>
<reference evidence="2 3" key="1">
    <citation type="journal article" date="2013" name="BMC Genomics">
        <title>The miniature genome of a carnivorous plant Genlisea aurea contains a low number of genes and short non-coding sequences.</title>
        <authorList>
            <person name="Leushkin E.V."/>
            <person name="Sutormin R.A."/>
            <person name="Nabieva E.R."/>
            <person name="Penin A.A."/>
            <person name="Kondrashov A.S."/>
            <person name="Logacheva M.D."/>
        </authorList>
    </citation>
    <scope>NUCLEOTIDE SEQUENCE [LARGE SCALE GENOMIC DNA]</scope>
</reference>